<sequence length="125" mass="14525">MVTVFTCIWGFRLSAYLLYRIYSIGRDPKFEDRKRNVIRYAVFWTFQALWALIVSLPVVMINAPHNAFPRTPKTMTPLDSVGTGVFFTGLITETYADLQKFAFRQDPKNKGKWCDDGMYLNQVQV</sequence>
<feature type="transmembrane region" description="Helical" evidence="1">
    <location>
        <begin position="37"/>
        <end position="61"/>
    </location>
</feature>
<dbReference type="InterPro" id="IPR010721">
    <property type="entry name" value="UstE-like"/>
</dbReference>
<dbReference type="AlphaFoldDB" id="A0A3Q0JM59"/>
<evidence type="ECO:0000313" key="2">
    <source>
        <dbReference type="Proteomes" id="UP000079169"/>
    </source>
</evidence>
<protein>
    <submittedName>
        <fullName evidence="3">Uncharacterized protein LOC113472645</fullName>
    </submittedName>
</protein>
<proteinExistence type="predicted"/>
<keyword evidence="1" id="KW-0472">Membrane</keyword>
<keyword evidence="1" id="KW-0812">Transmembrane</keyword>
<dbReference type="KEGG" id="dci:113472645"/>
<dbReference type="PANTHER" id="PTHR32251:SF15">
    <property type="entry name" value="3-OXO-5-ALPHA-STEROID 4-DEHYDROGENASE (DUF1295)"/>
    <property type="match status" value="1"/>
</dbReference>
<gene>
    <name evidence="3" type="primary">LOC113472645</name>
</gene>
<reference evidence="3" key="1">
    <citation type="submission" date="2025-08" db="UniProtKB">
        <authorList>
            <consortium name="RefSeq"/>
        </authorList>
    </citation>
    <scope>IDENTIFICATION</scope>
</reference>
<dbReference type="Gene3D" id="1.20.120.1630">
    <property type="match status" value="1"/>
</dbReference>
<dbReference type="PANTHER" id="PTHR32251">
    <property type="entry name" value="3-OXO-5-ALPHA-STEROID 4-DEHYDROGENASE"/>
    <property type="match status" value="1"/>
</dbReference>
<evidence type="ECO:0000313" key="3">
    <source>
        <dbReference type="RefSeq" id="XP_026688238.1"/>
    </source>
</evidence>
<feature type="transmembrane region" description="Helical" evidence="1">
    <location>
        <begin position="6"/>
        <end position="25"/>
    </location>
</feature>
<accession>A0A3Q0JM59</accession>
<dbReference type="Proteomes" id="UP000079169">
    <property type="component" value="Unplaced"/>
</dbReference>
<dbReference type="RefSeq" id="XP_026688238.1">
    <property type="nucleotide sequence ID" value="XM_026832437.1"/>
</dbReference>
<keyword evidence="1" id="KW-1133">Transmembrane helix</keyword>
<keyword evidence="2" id="KW-1185">Reference proteome</keyword>
<dbReference type="GO" id="GO:0016020">
    <property type="term" value="C:membrane"/>
    <property type="evidence" value="ECO:0007669"/>
    <property type="project" value="TreeGrafter"/>
</dbReference>
<dbReference type="PaxDb" id="121845-A0A3Q0JM59"/>
<organism evidence="2 3">
    <name type="scientific">Diaphorina citri</name>
    <name type="common">Asian citrus psyllid</name>
    <dbReference type="NCBI Taxonomy" id="121845"/>
    <lineage>
        <taxon>Eukaryota</taxon>
        <taxon>Metazoa</taxon>
        <taxon>Ecdysozoa</taxon>
        <taxon>Arthropoda</taxon>
        <taxon>Hexapoda</taxon>
        <taxon>Insecta</taxon>
        <taxon>Pterygota</taxon>
        <taxon>Neoptera</taxon>
        <taxon>Paraneoptera</taxon>
        <taxon>Hemiptera</taxon>
        <taxon>Sternorrhyncha</taxon>
        <taxon>Psylloidea</taxon>
        <taxon>Psyllidae</taxon>
        <taxon>Diaphorininae</taxon>
        <taxon>Diaphorina</taxon>
    </lineage>
</organism>
<evidence type="ECO:0000256" key="1">
    <source>
        <dbReference type="SAM" id="Phobius"/>
    </source>
</evidence>
<feature type="transmembrane region" description="Helical" evidence="1">
    <location>
        <begin position="81"/>
        <end position="98"/>
    </location>
</feature>
<name>A0A3Q0JM59_DIACI</name>
<dbReference type="Pfam" id="PF06966">
    <property type="entry name" value="DUF1295"/>
    <property type="match status" value="1"/>
</dbReference>
<dbReference type="GeneID" id="113472645"/>